<evidence type="ECO:0000259" key="6">
    <source>
        <dbReference type="PROSITE" id="PS51063"/>
    </source>
</evidence>
<comment type="caution">
    <text evidence="7">The sequence shown here is derived from an EMBL/GenBank/DDBJ whole genome shotgun (WGS) entry which is preliminary data.</text>
</comment>
<dbReference type="SMART" id="SM00091">
    <property type="entry name" value="PAS"/>
    <property type="match status" value="1"/>
</dbReference>
<keyword evidence="1" id="KW-0805">Transcription regulation</keyword>
<dbReference type="InterPro" id="IPR012318">
    <property type="entry name" value="HTH_CRP"/>
</dbReference>
<feature type="domain" description="HTH crp-type" evidence="6">
    <location>
        <begin position="320"/>
        <end position="392"/>
    </location>
</feature>
<evidence type="ECO:0000259" key="5">
    <source>
        <dbReference type="PROSITE" id="PS50112"/>
    </source>
</evidence>
<dbReference type="PROSITE" id="PS51063">
    <property type="entry name" value="HTH_CRP_2"/>
    <property type="match status" value="1"/>
</dbReference>
<dbReference type="PROSITE" id="PS50112">
    <property type="entry name" value="PAS"/>
    <property type="match status" value="1"/>
</dbReference>
<dbReference type="SUPFAM" id="SSF51206">
    <property type="entry name" value="cAMP-binding domain-like"/>
    <property type="match status" value="1"/>
</dbReference>
<gene>
    <name evidence="7" type="ORF">DA73_0223975</name>
</gene>
<organism evidence="7">
    <name type="scientific">Tolypothrix bouteillei VB521301</name>
    <dbReference type="NCBI Taxonomy" id="1479485"/>
    <lineage>
        <taxon>Bacteria</taxon>
        <taxon>Bacillati</taxon>
        <taxon>Cyanobacteriota</taxon>
        <taxon>Cyanophyceae</taxon>
        <taxon>Nostocales</taxon>
        <taxon>Tolypothrichaceae</taxon>
        <taxon>Tolypothrix</taxon>
    </lineage>
</organism>
<sequence length="392" mass="44169">MNIDKPEIDRFTQRVQGMHVRLINLYQSINNTPIGPDILPQALVELGRASEMVKIATQELHQQNEQLIETHNLLEAERQRYQNLFELAPDAYLVTDIPGIIQEANRAASQLLNVPQQRLVGKPIVNYIALPDRATFRSFLLQVNECDGATKSTLCWQKSNGKVFDAAMTVGVVCNEIGMPIALRWLLRDITEQRNLQAVKVSEDNFDLTQGRERYKYSKGETIPLNSSTIWCVHQGLIKLSTLCDTGEEVLVGLAGQGMIFGSSLTALHTYQAIALSDVELVSIDLAEIATSSKISKTIISKINQRLRQTESFLVISGRRKVQDRFHYLLQLLKQEIGQSVAEGTRLNVRLTHQDLAGACCTTRVTMTRLLRKLQQQGKVNFDSKHHIIIRE</sequence>
<dbReference type="InterPro" id="IPR000595">
    <property type="entry name" value="cNMP-bd_dom"/>
</dbReference>
<keyword evidence="4" id="KW-0175">Coiled coil</keyword>
<proteinExistence type="predicted"/>
<dbReference type="STRING" id="1479485.DA73_0223975"/>
<dbReference type="SUPFAM" id="SSF55785">
    <property type="entry name" value="PYP-like sensor domain (PAS domain)"/>
    <property type="match status" value="1"/>
</dbReference>
<accession>A0A0C1R1D0</accession>
<evidence type="ECO:0000256" key="3">
    <source>
        <dbReference type="ARBA" id="ARBA00023163"/>
    </source>
</evidence>
<reference evidence="7" key="1">
    <citation type="journal article" date="2015" name="Genome Announc.">
        <title>Draft Genome Sequence of Tolypothrix boutellei Strain VB521301.</title>
        <authorList>
            <person name="Chandrababunaidu M.M."/>
            <person name="Singh D."/>
            <person name="Sen D."/>
            <person name="Bhan S."/>
            <person name="Das S."/>
            <person name="Gupta A."/>
            <person name="Adhikary S.P."/>
            <person name="Tripathy S."/>
        </authorList>
    </citation>
    <scope>NUCLEOTIDE SEQUENCE</scope>
    <source>
        <strain evidence="7">VB521301</strain>
    </source>
</reference>
<dbReference type="InterPro" id="IPR036388">
    <property type="entry name" value="WH-like_DNA-bd_sf"/>
</dbReference>
<dbReference type="InterPro" id="IPR035965">
    <property type="entry name" value="PAS-like_dom_sf"/>
</dbReference>
<dbReference type="CDD" id="cd00130">
    <property type="entry name" value="PAS"/>
    <property type="match status" value="1"/>
</dbReference>
<name>A0A0C1R1D0_9CYAN</name>
<dbReference type="Pfam" id="PF00989">
    <property type="entry name" value="PAS"/>
    <property type="match status" value="1"/>
</dbReference>
<evidence type="ECO:0000313" key="7">
    <source>
        <dbReference type="EMBL" id="KIE11419.1"/>
    </source>
</evidence>
<protein>
    <submittedName>
        <fullName evidence="7">Transcriptional regulator</fullName>
    </submittedName>
</protein>
<dbReference type="AlphaFoldDB" id="A0A0C1R1D0"/>
<dbReference type="CDD" id="cd00038">
    <property type="entry name" value="CAP_ED"/>
    <property type="match status" value="1"/>
</dbReference>
<dbReference type="Gene3D" id="1.10.10.10">
    <property type="entry name" value="Winged helix-like DNA-binding domain superfamily/Winged helix DNA-binding domain"/>
    <property type="match status" value="1"/>
</dbReference>
<dbReference type="Gene3D" id="2.60.120.10">
    <property type="entry name" value="Jelly Rolls"/>
    <property type="match status" value="1"/>
</dbReference>
<evidence type="ECO:0000256" key="1">
    <source>
        <dbReference type="ARBA" id="ARBA00023015"/>
    </source>
</evidence>
<keyword evidence="3" id="KW-0804">Transcription</keyword>
<dbReference type="Gene3D" id="3.30.450.20">
    <property type="entry name" value="PAS domain"/>
    <property type="match status" value="1"/>
</dbReference>
<dbReference type="SMART" id="SM00419">
    <property type="entry name" value="HTH_CRP"/>
    <property type="match status" value="1"/>
</dbReference>
<dbReference type="EMBL" id="JHEG02000048">
    <property type="protein sequence ID" value="KIE11419.1"/>
    <property type="molecule type" value="Genomic_DNA"/>
</dbReference>
<dbReference type="InterPro" id="IPR000014">
    <property type="entry name" value="PAS"/>
</dbReference>
<dbReference type="GO" id="GO:0006355">
    <property type="term" value="P:regulation of DNA-templated transcription"/>
    <property type="evidence" value="ECO:0007669"/>
    <property type="project" value="InterPro"/>
</dbReference>
<keyword evidence="2" id="KW-0238">DNA-binding</keyword>
<feature type="coiled-coil region" evidence="4">
    <location>
        <begin position="57"/>
        <end position="84"/>
    </location>
</feature>
<dbReference type="InterPro" id="IPR036390">
    <property type="entry name" value="WH_DNA-bd_sf"/>
</dbReference>
<feature type="domain" description="PAS" evidence="5">
    <location>
        <begin position="77"/>
        <end position="132"/>
    </location>
</feature>
<dbReference type="SUPFAM" id="SSF46785">
    <property type="entry name" value="Winged helix' DNA-binding domain"/>
    <property type="match status" value="1"/>
</dbReference>
<dbReference type="InterPro" id="IPR013767">
    <property type="entry name" value="PAS_fold"/>
</dbReference>
<dbReference type="InterPro" id="IPR014710">
    <property type="entry name" value="RmlC-like_jellyroll"/>
</dbReference>
<evidence type="ECO:0000256" key="4">
    <source>
        <dbReference type="SAM" id="Coils"/>
    </source>
</evidence>
<dbReference type="Pfam" id="PF13545">
    <property type="entry name" value="HTH_Crp_2"/>
    <property type="match status" value="1"/>
</dbReference>
<dbReference type="NCBIfam" id="TIGR00229">
    <property type="entry name" value="sensory_box"/>
    <property type="match status" value="1"/>
</dbReference>
<dbReference type="InterPro" id="IPR018490">
    <property type="entry name" value="cNMP-bd_dom_sf"/>
</dbReference>
<dbReference type="RefSeq" id="WP_038081330.1">
    <property type="nucleotide sequence ID" value="NZ_JHEG04000001.1"/>
</dbReference>
<dbReference type="GO" id="GO:0003677">
    <property type="term" value="F:DNA binding"/>
    <property type="evidence" value="ECO:0007669"/>
    <property type="project" value="UniProtKB-KW"/>
</dbReference>
<evidence type="ECO:0000256" key="2">
    <source>
        <dbReference type="ARBA" id="ARBA00023125"/>
    </source>
</evidence>